<organism evidence="1 2">
    <name type="scientific">Parasedimentitalea maritima</name>
    <dbReference type="NCBI Taxonomy" id="2578117"/>
    <lineage>
        <taxon>Bacteria</taxon>
        <taxon>Pseudomonadati</taxon>
        <taxon>Pseudomonadota</taxon>
        <taxon>Alphaproteobacteria</taxon>
        <taxon>Rhodobacterales</taxon>
        <taxon>Paracoccaceae</taxon>
        <taxon>Parasedimentitalea</taxon>
    </lineage>
</organism>
<name>A0ABY2UTB1_9RHOB</name>
<dbReference type="EMBL" id="VAUA01000007">
    <property type="protein sequence ID" value="TLP61430.1"/>
    <property type="molecule type" value="Genomic_DNA"/>
</dbReference>
<proteinExistence type="predicted"/>
<reference evidence="1 2" key="1">
    <citation type="submission" date="2019-05" db="EMBL/GenBank/DDBJ databases">
        <title>Draft genome sequence of Pelagicola sp. DSW4-44.</title>
        <authorList>
            <person name="Oh J."/>
        </authorList>
    </citation>
    <scope>NUCLEOTIDE SEQUENCE [LARGE SCALE GENOMIC DNA]</scope>
    <source>
        <strain evidence="1 2">DSW4-44</strain>
    </source>
</reference>
<accession>A0ABY2UTB1</accession>
<dbReference type="RefSeq" id="WP_138163818.1">
    <property type="nucleotide sequence ID" value="NZ_VAUA01000007.1"/>
</dbReference>
<evidence type="ECO:0000313" key="1">
    <source>
        <dbReference type="EMBL" id="TLP61430.1"/>
    </source>
</evidence>
<evidence type="ECO:0000313" key="2">
    <source>
        <dbReference type="Proteomes" id="UP000305041"/>
    </source>
</evidence>
<comment type="caution">
    <text evidence="1">The sequence shown here is derived from an EMBL/GenBank/DDBJ whole genome shotgun (WGS) entry which is preliminary data.</text>
</comment>
<gene>
    <name evidence="1" type="ORF">FEE96_14400</name>
</gene>
<keyword evidence="2" id="KW-1185">Reference proteome</keyword>
<dbReference type="Proteomes" id="UP000305041">
    <property type="component" value="Unassembled WGS sequence"/>
</dbReference>
<sequence>MIWNIFKKGTDTSSEKLDPKVERYRDLGTRILQSETRPEHFTKLEYRIRAEFSLYHRWSSNKKVKHLLNAEIAAAQQLTGLPLIFMFHGDGRVREAALKHLEGPLVAPANVYSLFWRMNDWSPIVRDAAKHAARKCLPTTPATVIYPALKAMLPHVPNWGRWSNEGPAFVDATLMRQDVAELLLRDIIETSQPRLGQLFREIFRNPWIDQHLEHVARKAALPHIRAIALDALLTRKVRWPTWKCKTVWIDRSMGGYRKEPTFFDRDLKIDVDVPLCLRLGAQDRASIVRKRAADGIIAFRNDEVLRLHIDEISKILKNDKNIGVISRMDFLHRKRQE</sequence>
<protein>
    <submittedName>
        <fullName evidence="1">Uncharacterized protein</fullName>
    </submittedName>
</protein>